<keyword evidence="5 11" id="KW-0547">Nucleotide-binding</keyword>
<evidence type="ECO:0000256" key="7">
    <source>
        <dbReference type="ARBA" id="ARBA00022884"/>
    </source>
</evidence>
<dbReference type="Pfam" id="PF20259">
    <property type="entry name" value="tRNA_Me_trans_M"/>
    <property type="match status" value="1"/>
</dbReference>
<comment type="function">
    <text evidence="10 11">Catalyzes the 2-thiolation of uridine at the wobble position (U34) of tRNA, leading to the formation of s(2)U34.</text>
</comment>
<keyword evidence="6 11" id="KW-0067">ATP-binding</keyword>
<evidence type="ECO:0000259" key="13">
    <source>
        <dbReference type="Pfam" id="PF20259"/>
    </source>
</evidence>
<feature type="domain" description="tRNA-specific 2-thiouridylase MnmA-like central" evidence="13">
    <location>
        <begin position="210"/>
        <end position="272"/>
    </location>
</feature>
<reference evidence="14 15" key="1">
    <citation type="submission" date="2011-08" db="EMBL/GenBank/DDBJ databases">
        <title>The Genome Sequence of Oribacterium sp. ACB7.</title>
        <authorList>
            <consortium name="The Broad Institute Genome Sequencing Platform"/>
            <person name="Earl A."/>
            <person name="Ward D."/>
            <person name="Feldgarden M."/>
            <person name="Gevers D."/>
            <person name="Sizova M."/>
            <person name="Hazen A."/>
            <person name="Epstein S."/>
            <person name="Young S.K."/>
            <person name="Zeng Q."/>
            <person name="Gargeya S."/>
            <person name="Fitzgerald M."/>
            <person name="Haas B."/>
            <person name="Abouelleil A."/>
            <person name="Alvarado L."/>
            <person name="Arachchi H.M."/>
            <person name="Berlin A."/>
            <person name="Brown A."/>
            <person name="Chapman S.B."/>
            <person name="Chen Z."/>
            <person name="Dunbar C."/>
            <person name="Freedman E."/>
            <person name="Gearin G."/>
            <person name="Gellesch M."/>
            <person name="Goldberg J."/>
            <person name="Griggs A."/>
            <person name="Gujja S."/>
            <person name="Heiman D."/>
            <person name="Howarth C."/>
            <person name="Larson L."/>
            <person name="Lui A."/>
            <person name="MacDonald P.J.P."/>
            <person name="Montmayeur A."/>
            <person name="Murphy C."/>
            <person name="Neiman D."/>
            <person name="Pearson M."/>
            <person name="Priest M."/>
            <person name="Roberts A."/>
            <person name="Saif S."/>
            <person name="Shea T."/>
            <person name="Shenoy N."/>
            <person name="Sisk P."/>
            <person name="Stolte C."/>
            <person name="Sykes S."/>
            <person name="Wortman J."/>
            <person name="Nusbaum C."/>
            <person name="Birren B."/>
        </authorList>
    </citation>
    <scope>NUCLEOTIDE SEQUENCE [LARGE SCALE GENOMIC DNA]</scope>
    <source>
        <strain evidence="14 15">ACB7</strain>
    </source>
</reference>
<feature type="site" description="Interaction with tRNA" evidence="11">
    <location>
        <position position="340"/>
    </location>
</feature>
<evidence type="ECO:0000313" key="15">
    <source>
        <dbReference type="Proteomes" id="UP000003527"/>
    </source>
</evidence>
<dbReference type="HAMAP" id="MF_00144">
    <property type="entry name" value="tRNA_thiouridyl_MnmA"/>
    <property type="match status" value="1"/>
</dbReference>
<dbReference type="Gene3D" id="2.40.30.10">
    <property type="entry name" value="Translation factors"/>
    <property type="match status" value="1"/>
</dbReference>
<keyword evidence="1 11" id="KW-0963">Cytoplasm</keyword>
<dbReference type="Pfam" id="PF20258">
    <property type="entry name" value="tRNA_Me_trans_C"/>
    <property type="match status" value="1"/>
</dbReference>
<dbReference type="FunFam" id="3.40.50.620:FF:000115">
    <property type="entry name" value="tRNA-specific 2-thiouridylase MnmA"/>
    <property type="match status" value="1"/>
</dbReference>
<evidence type="ECO:0000256" key="2">
    <source>
        <dbReference type="ARBA" id="ARBA00022555"/>
    </source>
</evidence>
<dbReference type="Gene3D" id="2.30.30.280">
    <property type="entry name" value="Adenine nucleotide alpha hydrolases-like domains"/>
    <property type="match status" value="1"/>
</dbReference>
<feature type="region of interest" description="Interaction with tRNA" evidence="11">
    <location>
        <begin position="150"/>
        <end position="152"/>
    </location>
</feature>
<keyword evidence="2 11" id="KW-0820">tRNA-binding</keyword>
<proteinExistence type="inferred from homology"/>
<keyword evidence="8" id="KW-1015">Disulfide bond</keyword>
<evidence type="ECO:0000256" key="3">
    <source>
        <dbReference type="ARBA" id="ARBA00022679"/>
    </source>
</evidence>
<evidence type="ECO:0000256" key="1">
    <source>
        <dbReference type="ARBA" id="ARBA00022490"/>
    </source>
</evidence>
<dbReference type="Gene3D" id="3.40.50.620">
    <property type="entry name" value="HUPs"/>
    <property type="match status" value="1"/>
</dbReference>
<comment type="catalytic activity">
    <reaction evidence="9 11">
        <text>S-sulfanyl-L-cysteinyl-[protein] + uridine(34) in tRNA + AH2 + ATP = 2-thiouridine(34) in tRNA + L-cysteinyl-[protein] + A + AMP + diphosphate + H(+)</text>
        <dbReference type="Rhea" id="RHEA:47032"/>
        <dbReference type="Rhea" id="RHEA-COMP:10131"/>
        <dbReference type="Rhea" id="RHEA-COMP:11726"/>
        <dbReference type="Rhea" id="RHEA-COMP:11727"/>
        <dbReference type="Rhea" id="RHEA-COMP:11728"/>
        <dbReference type="ChEBI" id="CHEBI:13193"/>
        <dbReference type="ChEBI" id="CHEBI:15378"/>
        <dbReference type="ChEBI" id="CHEBI:17499"/>
        <dbReference type="ChEBI" id="CHEBI:29950"/>
        <dbReference type="ChEBI" id="CHEBI:30616"/>
        <dbReference type="ChEBI" id="CHEBI:33019"/>
        <dbReference type="ChEBI" id="CHEBI:61963"/>
        <dbReference type="ChEBI" id="CHEBI:65315"/>
        <dbReference type="ChEBI" id="CHEBI:87170"/>
        <dbReference type="ChEBI" id="CHEBI:456215"/>
        <dbReference type="EC" id="2.8.1.13"/>
    </reaction>
</comment>
<accession>G9WT16</accession>
<dbReference type="AlphaFoldDB" id="G9WT16"/>
<dbReference type="GO" id="GO:0005524">
    <property type="term" value="F:ATP binding"/>
    <property type="evidence" value="ECO:0007669"/>
    <property type="project" value="UniProtKB-KW"/>
</dbReference>
<dbReference type="GO" id="GO:0000049">
    <property type="term" value="F:tRNA binding"/>
    <property type="evidence" value="ECO:0007669"/>
    <property type="project" value="UniProtKB-KW"/>
</dbReference>
<comment type="caution">
    <text evidence="14">The sequence shown here is derived from an EMBL/GenBank/DDBJ whole genome shotgun (WGS) entry which is preliminary data.</text>
</comment>
<dbReference type="NCBIfam" id="NF001138">
    <property type="entry name" value="PRK00143.1"/>
    <property type="match status" value="1"/>
</dbReference>
<organism evidence="14 15">
    <name type="scientific">Oribacterium asaccharolyticum ACB7</name>
    <dbReference type="NCBI Taxonomy" id="796944"/>
    <lineage>
        <taxon>Bacteria</taxon>
        <taxon>Bacillati</taxon>
        <taxon>Bacillota</taxon>
        <taxon>Clostridia</taxon>
        <taxon>Lachnospirales</taxon>
        <taxon>Lachnospiraceae</taxon>
        <taxon>Oribacterium</taxon>
    </lineage>
</organism>
<evidence type="ECO:0000256" key="4">
    <source>
        <dbReference type="ARBA" id="ARBA00022694"/>
    </source>
</evidence>
<feature type="binding site" evidence="11">
    <location>
        <position position="33"/>
    </location>
    <ligand>
        <name>ATP</name>
        <dbReference type="ChEBI" id="CHEBI:30616"/>
    </ligand>
</feature>
<dbReference type="Proteomes" id="UP000003527">
    <property type="component" value="Unassembled WGS sequence"/>
</dbReference>
<keyword evidence="7 11" id="KW-0694">RNA-binding</keyword>
<comment type="subcellular location">
    <subcellularLocation>
        <location evidence="11">Cytoplasm</location>
    </subcellularLocation>
</comment>
<dbReference type="InterPro" id="IPR046884">
    <property type="entry name" value="MnmA-like_central"/>
</dbReference>
<dbReference type="CDD" id="cd01998">
    <property type="entry name" value="MnmA_TRMU-like"/>
    <property type="match status" value="1"/>
</dbReference>
<dbReference type="InterPro" id="IPR023382">
    <property type="entry name" value="MnmA-like_central_sf"/>
</dbReference>
<comment type="caution">
    <text evidence="11">Lacks conserved residue(s) required for the propagation of feature annotation.</text>
</comment>
<dbReference type="InterPro" id="IPR004506">
    <property type="entry name" value="MnmA-like"/>
</dbReference>
<keyword evidence="15" id="KW-1185">Reference proteome</keyword>
<dbReference type="PANTHER" id="PTHR11933:SF5">
    <property type="entry name" value="MITOCHONDRIAL TRNA-SPECIFIC 2-THIOURIDYLASE 1"/>
    <property type="match status" value="1"/>
</dbReference>
<feature type="site" description="Interaction with tRNA" evidence="11">
    <location>
        <position position="127"/>
    </location>
</feature>
<gene>
    <name evidence="11" type="primary">mnmA</name>
    <name evidence="14" type="ORF">HMPREF9624_00050</name>
</gene>
<evidence type="ECO:0000256" key="10">
    <source>
        <dbReference type="ARBA" id="ARBA00056575"/>
    </source>
</evidence>
<dbReference type="InterPro" id="IPR014729">
    <property type="entry name" value="Rossmann-like_a/b/a_fold"/>
</dbReference>
<protein>
    <recommendedName>
        <fullName evidence="11">tRNA-specific 2-thiouridylase MnmA</fullName>
        <ecNumber evidence="11">2.8.1.13</ecNumber>
    </recommendedName>
</protein>
<dbReference type="EC" id="2.8.1.13" evidence="11"/>
<dbReference type="NCBIfam" id="TIGR00420">
    <property type="entry name" value="trmU"/>
    <property type="match status" value="1"/>
</dbReference>
<feature type="region of interest" description="Interaction with tRNA" evidence="11">
    <location>
        <begin position="307"/>
        <end position="308"/>
    </location>
</feature>
<dbReference type="FunFam" id="2.40.30.10:FF:000023">
    <property type="entry name" value="tRNA-specific 2-thiouridylase MnmA"/>
    <property type="match status" value="1"/>
</dbReference>
<evidence type="ECO:0000259" key="12">
    <source>
        <dbReference type="Pfam" id="PF20258"/>
    </source>
</evidence>
<dbReference type="InterPro" id="IPR046885">
    <property type="entry name" value="MnmA-like_C"/>
</dbReference>
<evidence type="ECO:0000313" key="14">
    <source>
        <dbReference type="EMBL" id="EHL12848.1"/>
    </source>
</evidence>
<feature type="active site" description="Nucleophile" evidence="11">
    <location>
        <position position="102"/>
    </location>
</feature>
<dbReference type="HOGENOM" id="CLU_035188_0_0_9"/>
<keyword evidence="4 11" id="KW-0819">tRNA processing</keyword>
<dbReference type="PATRIC" id="fig|796944.3.peg.757"/>
<dbReference type="GO" id="GO:0002143">
    <property type="term" value="P:tRNA wobble position uridine thiolation"/>
    <property type="evidence" value="ECO:0007669"/>
    <property type="project" value="TreeGrafter"/>
</dbReference>
<dbReference type="EMBL" id="AFZD01000012">
    <property type="protein sequence ID" value="EHL12848.1"/>
    <property type="molecule type" value="Genomic_DNA"/>
</dbReference>
<dbReference type="Pfam" id="PF03054">
    <property type="entry name" value="tRNA_Me_trans"/>
    <property type="match status" value="1"/>
</dbReference>
<feature type="active site" description="Cysteine persulfide intermediate" evidence="11">
    <location>
        <position position="201"/>
    </location>
</feature>
<feature type="domain" description="tRNA-specific 2-thiouridylase MnmA-like C-terminal" evidence="12">
    <location>
        <begin position="281"/>
        <end position="356"/>
    </location>
</feature>
<dbReference type="GO" id="GO:0103016">
    <property type="term" value="F:tRNA-uridine 2-sulfurtransferase activity"/>
    <property type="evidence" value="ECO:0007669"/>
    <property type="project" value="UniProtKB-EC"/>
</dbReference>
<evidence type="ECO:0000256" key="11">
    <source>
        <dbReference type="HAMAP-Rule" id="MF_00144"/>
    </source>
</evidence>
<feature type="binding site" evidence="11">
    <location>
        <begin position="7"/>
        <end position="14"/>
    </location>
    <ligand>
        <name>ATP</name>
        <dbReference type="ChEBI" id="CHEBI:30616"/>
    </ligand>
</feature>
<feature type="binding site" evidence="11">
    <location>
        <position position="126"/>
    </location>
    <ligand>
        <name>ATP</name>
        <dbReference type="ChEBI" id="CHEBI:30616"/>
    </ligand>
</feature>
<comment type="similarity">
    <text evidence="11">Belongs to the MnmA/TRMU family.</text>
</comment>
<keyword evidence="3 11" id="KW-0808">Transferase</keyword>
<dbReference type="RefSeq" id="WP_009535997.1">
    <property type="nucleotide sequence ID" value="NZ_JH414504.1"/>
</dbReference>
<evidence type="ECO:0000256" key="6">
    <source>
        <dbReference type="ARBA" id="ARBA00022840"/>
    </source>
</evidence>
<evidence type="ECO:0000256" key="9">
    <source>
        <dbReference type="ARBA" id="ARBA00051542"/>
    </source>
</evidence>
<dbReference type="FunFam" id="2.30.30.280:FF:000001">
    <property type="entry name" value="tRNA-specific 2-thiouridylase MnmA"/>
    <property type="match status" value="1"/>
</dbReference>
<dbReference type="PANTHER" id="PTHR11933">
    <property type="entry name" value="TRNA 5-METHYLAMINOMETHYL-2-THIOURIDYLATE -METHYLTRANSFERASE"/>
    <property type="match status" value="1"/>
</dbReference>
<sequence length="366" mass="41174">MKKALIAMSGGVDSSVAALLMKEKGYDCIGITMKLYDSETGQACRSRTCCTLEDVEDARQVASTLSIPYYVLNFKDDFQKKVILPFVETYENGGTPNPCIRCNRFMKHEKLYKKGEELGCDVIVTGHYARIRYDEEKKRYLLLKAKDEKKDQSYVLYFLNQEQLKHSMFPLGEFETKEEVRAIAEKNGFYNADKPDSQDICFVTSGDYGDFLEKFRGKPYPKGHFVDEEGNKLGKHKGIVRYTIGQRKGLGLALKHPMYVAGKDLKKNQVILTTGEGLYSEALEANDFNWISMDAPKEEYAVTVKTRYNAKPVPAFVSVKEDGTVLVRFAAPERAVATGQAVVLYDGELVVGGGTITKAIKRMRSD</sequence>
<name>G9WT16_9FIRM</name>
<dbReference type="GO" id="GO:0005737">
    <property type="term" value="C:cytoplasm"/>
    <property type="evidence" value="ECO:0007669"/>
    <property type="project" value="UniProtKB-SubCell"/>
</dbReference>
<dbReference type="SUPFAM" id="SSF52402">
    <property type="entry name" value="Adenine nucleotide alpha hydrolases-like"/>
    <property type="match status" value="1"/>
</dbReference>
<evidence type="ECO:0000256" key="8">
    <source>
        <dbReference type="ARBA" id="ARBA00023157"/>
    </source>
</evidence>
<evidence type="ECO:0000256" key="5">
    <source>
        <dbReference type="ARBA" id="ARBA00022741"/>
    </source>
</evidence>